<sequence>MKYPQAFVAACMTFFVFSGCYSSHPAADSSTPASPCQKEATLTGSMAKTLAEWAGTYHGILPCADCEGIETIITLNTDGTYSKTMRYLGKKPATFVDEGRFSRSPGTDCIHLSGYDCGPDHYLVGDDKLIQLDMDKQRITGTLAEHYILRKRK</sequence>
<dbReference type="InterPro" id="IPR007298">
    <property type="entry name" value="Cu-R_lipoprotein_NlpE"/>
</dbReference>
<comment type="caution">
    <text evidence="1">The sequence shown here is derived from an EMBL/GenBank/DDBJ whole genome shotgun (WGS) entry which is preliminary data.</text>
</comment>
<gene>
    <name evidence="1" type="ORF">ENN50_06470</name>
</gene>
<dbReference type="PROSITE" id="PS51257">
    <property type="entry name" value="PROKAR_LIPOPROTEIN"/>
    <property type="match status" value="1"/>
</dbReference>
<dbReference type="AlphaFoldDB" id="A0A831SU03"/>
<dbReference type="EMBL" id="DSBW01000142">
    <property type="protein sequence ID" value="HED31310.1"/>
    <property type="molecule type" value="Genomic_DNA"/>
</dbReference>
<dbReference type="Proteomes" id="UP000886335">
    <property type="component" value="Unassembled WGS sequence"/>
</dbReference>
<reference evidence="1" key="1">
    <citation type="journal article" date="2020" name="mSystems">
        <title>Genome- and Community-Level Interaction Insights into Carbon Utilization and Element Cycling Functions of Hydrothermarchaeota in Hydrothermal Sediment.</title>
        <authorList>
            <person name="Zhou Z."/>
            <person name="Liu Y."/>
            <person name="Xu W."/>
            <person name="Pan J."/>
            <person name="Luo Z.H."/>
            <person name="Li M."/>
        </authorList>
    </citation>
    <scope>NUCLEOTIDE SEQUENCE [LARGE SCALE GENOMIC DNA]</scope>
    <source>
        <strain evidence="1">SpSt-1181</strain>
    </source>
</reference>
<accession>A0A831SU03</accession>
<name>A0A831SU03_PROAE</name>
<dbReference type="Pfam" id="PF04170">
    <property type="entry name" value="NlpE"/>
    <property type="match status" value="1"/>
</dbReference>
<protein>
    <submittedName>
        <fullName evidence="1">Copper resistance protein NlpE</fullName>
    </submittedName>
</protein>
<proteinExistence type="predicted"/>
<dbReference type="Gene3D" id="2.40.128.640">
    <property type="match status" value="1"/>
</dbReference>
<evidence type="ECO:0000313" key="1">
    <source>
        <dbReference type="EMBL" id="HED31310.1"/>
    </source>
</evidence>
<organism evidence="1">
    <name type="scientific">Prosthecochloris aestuarii</name>
    <dbReference type="NCBI Taxonomy" id="1102"/>
    <lineage>
        <taxon>Bacteria</taxon>
        <taxon>Pseudomonadati</taxon>
        <taxon>Chlorobiota</taxon>
        <taxon>Chlorobiia</taxon>
        <taxon>Chlorobiales</taxon>
        <taxon>Chlorobiaceae</taxon>
        <taxon>Prosthecochloris</taxon>
    </lineage>
</organism>